<dbReference type="SUPFAM" id="SSF47384">
    <property type="entry name" value="Homodimeric domain of signal transducing histidine kinase"/>
    <property type="match status" value="1"/>
</dbReference>
<keyword evidence="6" id="KW-0804">Transcription</keyword>
<evidence type="ECO:0000256" key="8">
    <source>
        <dbReference type="SAM" id="MobiDB-lite"/>
    </source>
</evidence>
<dbReference type="InterPro" id="IPR009057">
    <property type="entry name" value="Homeodomain-like_sf"/>
</dbReference>
<dbReference type="RefSeq" id="WP_191710375.1">
    <property type="nucleotide sequence ID" value="NZ_JACSPQ010000010.1"/>
</dbReference>
<dbReference type="PANTHER" id="PTHR43547:SF2">
    <property type="entry name" value="HYBRID SIGNAL TRANSDUCTION HISTIDINE KINASE C"/>
    <property type="match status" value="1"/>
</dbReference>
<dbReference type="InterPro" id="IPR001789">
    <property type="entry name" value="Sig_transdc_resp-reg_receiver"/>
</dbReference>
<evidence type="ECO:0000256" key="6">
    <source>
        <dbReference type="ARBA" id="ARBA00023163"/>
    </source>
</evidence>
<sequence length="1322" mass="150501">MVTRLFICLLIIWLNLLATTGTVLPNQFQFRHYNIENGLSSNTVSDILQDQKGYIWMATDGGLNCFDGTTFTYIQKGNPYYPELQTNLIQNLCEVNADELWFGTDYGVYIYNQKKNEITTFRKETADSISIHAWIDHIICDRNNRVWIASRGQGVFCYDTQSEQLTHYAFPKNDSVVLRFLCDQKGILWASSRKGLYKLNSQTNQFEAFPLHGADDGDFYAMALWEDPTGNLWAGTWKQGLWKIDRESGRTTRYIPPQNGKGAFHIHSIASYTPDILFIGSDDGLTVFNLTTEESTFYPYYGEDTSALSGKFIYPILKDREGGVWLGTFYNGINYLPPYSGQFEGYSLSDDNPLFQGKVISRFCEDKNGKIWIASDDGGLSCFSPAARKFEDFRGRAAFDKDNVHGLCLDGDELWIGTYTKPVRVLNLKTGAIRSYDGNESVSIYTIFKDSRKRIWAGSLEKLCRYDREKDSFVCVKNIGSMVIEIAEDPQGYLWIATQGHGLFRYQPETSKWEQYGTKEGFDNPTINHLHIDRKSRLWVATAEGLYLYQPSKDYFSRQLLNIPNEYINAMVEEEGALWLTTAKGLVKYVPGEGTKQVFTRSDGLQSEAFISASALKARNGDIYVGSINGFNRFTPGKLKQNTQPPAVVLTGLEIFNHAIKPEKGGILPASLDRLNEIHLSYKDNVITLKYAALSYCTPQKNQYAYKLEGFDKDWNFVGSQNSTTYTNLPAGTYRFRVRAANNDNVWNEEGTSIRIVIHPPFYLSLPFKVAYFLLSFLALGLFIRYIVRRSDKKHAKAIDELNIRKEKEMHEAKIKFFTMIAHEIRTPVSLIIGPLEKVMQSTPNLSAEVRKDLDIIDRNSQRLLFLVNQLLDFRKVEQNEMKMRFVSQNIKDIMEAVCERFRPSMEQHGVTFTVTYPDDNFRADIDREAVTKVLSNLLTNANKYTHSRIDILFETQPGQQTFSISVNDDGRGMKPEELKLIFQPFYQAADNKPGTGIGLSIVKGIVEAHHGRIEVKSETDKGSSFRVILPVRQKNAELNDSEQTDSSNLPEDILPEQSAGQSNRKLPVILIAEDNEDMIRFLSDSLQPNYTIITANDGVEALERLKEQEVSLIVSDWMMPNMDGVEFCKAVRNDQLSNHIPFILLTAKTDNASKTEGMNCGADAYIEKPFSLQYLEACIKNLLDLRMQLRKKFSSMPTVPISSIARNQEDEKFLTRMNQLIEENLDSPNLSIDFLAEQLYISRSALFAKIKGLANLTPNEMIQLIRLKKAASLLLENKYHISEVSYMVGFNNPSYFSKCFQKQFGMTPGKFIESHKEKAES</sequence>
<dbReference type="Pfam" id="PF12833">
    <property type="entry name" value="HTH_18"/>
    <property type="match status" value="1"/>
</dbReference>
<dbReference type="Gene3D" id="3.40.50.2300">
    <property type="match status" value="1"/>
</dbReference>
<dbReference type="SUPFAM" id="SSF52172">
    <property type="entry name" value="CheY-like"/>
    <property type="match status" value="1"/>
</dbReference>
<dbReference type="InterPro" id="IPR003594">
    <property type="entry name" value="HATPase_dom"/>
</dbReference>
<evidence type="ECO:0000259" key="11">
    <source>
        <dbReference type="PROSITE" id="PS50110"/>
    </source>
</evidence>
<dbReference type="PROSITE" id="PS00041">
    <property type="entry name" value="HTH_ARAC_FAMILY_1"/>
    <property type="match status" value="1"/>
</dbReference>
<feature type="domain" description="Histidine kinase" evidence="10">
    <location>
        <begin position="820"/>
        <end position="1034"/>
    </location>
</feature>
<dbReference type="SMART" id="SM00342">
    <property type="entry name" value="HTH_ARAC"/>
    <property type="match status" value="1"/>
</dbReference>
<dbReference type="InterPro" id="IPR015943">
    <property type="entry name" value="WD40/YVTN_repeat-like_dom_sf"/>
</dbReference>
<evidence type="ECO:0000256" key="2">
    <source>
        <dbReference type="ARBA" id="ARBA00012438"/>
    </source>
</evidence>
<evidence type="ECO:0000256" key="1">
    <source>
        <dbReference type="ARBA" id="ARBA00000085"/>
    </source>
</evidence>
<keyword evidence="4" id="KW-0805">Transcription regulation</keyword>
<accession>A0ABR8VCG7</accession>
<dbReference type="SUPFAM" id="SSF46689">
    <property type="entry name" value="Homeodomain-like"/>
    <property type="match status" value="1"/>
</dbReference>
<dbReference type="Pfam" id="PF00512">
    <property type="entry name" value="HisKA"/>
    <property type="match status" value="1"/>
</dbReference>
<comment type="caution">
    <text evidence="12">The sequence shown here is derived from an EMBL/GenBank/DDBJ whole genome shotgun (WGS) entry which is preliminary data.</text>
</comment>
<organism evidence="12 13">
    <name type="scientific">Phocaeicola faecium</name>
    <dbReference type="NCBI Taxonomy" id="2762213"/>
    <lineage>
        <taxon>Bacteria</taxon>
        <taxon>Pseudomonadati</taxon>
        <taxon>Bacteroidota</taxon>
        <taxon>Bacteroidia</taxon>
        <taxon>Bacteroidales</taxon>
        <taxon>Bacteroidaceae</taxon>
        <taxon>Phocaeicola</taxon>
    </lineage>
</organism>
<feature type="region of interest" description="Disordered" evidence="8">
    <location>
        <begin position="1037"/>
        <end position="1061"/>
    </location>
</feature>
<dbReference type="Gene3D" id="1.10.287.130">
    <property type="match status" value="1"/>
</dbReference>
<dbReference type="Gene3D" id="2.130.10.10">
    <property type="entry name" value="YVTN repeat-like/Quinoprotein amine dehydrogenase"/>
    <property type="match status" value="2"/>
</dbReference>
<dbReference type="PROSITE" id="PS01124">
    <property type="entry name" value="HTH_ARAC_FAMILY_2"/>
    <property type="match status" value="1"/>
</dbReference>
<comment type="catalytic activity">
    <reaction evidence="1">
        <text>ATP + protein L-histidine = ADP + protein N-phospho-L-histidine.</text>
        <dbReference type="EC" id="2.7.13.3"/>
    </reaction>
</comment>
<dbReference type="SUPFAM" id="SSF55874">
    <property type="entry name" value="ATPase domain of HSP90 chaperone/DNA topoisomerase II/histidine kinase"/>
    <property type="match status" value="1"/>
</dbReference>
<evidence type="ECO:0000256" key="5">
    <source>
        <dbReference type="ARBA" id="ARBA00023125"/>
    </source>
</evidence>
<dbReference type="InterPro" id="IPR036097">
    <property type="entry name" value="HisK_dim/P_sf"/>
</dbReference>
<dbReference type="SMART" id="SM00388">
    <property type="entry name" value="HisKA"/>
    <property type="match status" value="1"/>
</dbReference>
<proteinExistence type="predicted"/>
<dbReference type="InterPro" id="IPR018062">
    <property type="entry name" value="HTH_AraC-typ_CS"/>
</dbReference>
<dbReference type="EC" id="2.7.13.3" evidence="2"/>
<dbReference type="InterPro" id="IPR036890">
    <property type="entry name" value="HATPase_C_sf"/>
</dbReference>
<dbReference type="Gene3D" id="1.10.10.60">
    <property type="entry name" value="Homeodomain-like"/>
    <property type="match status" value="1"/>
</dbReference>
<dbReference type="Pfam" id="PF00072">
    <property type="entry name" value="Response_reg"/>
    <property type="match status" value="1"/>
</dbReference>
<name>A0ABR8VCG7_9BACT</name>
<keyword evidence="3 7" id="KW-0597">Phosphoprotein</keyword>
<feature type="domain" description="Response regulatory" evidence="11">
    <location>
        <begin position="1069"/>
        <end position="1184"/>
    </location>
</feature>
<dbReference type="InterPro" id="IPR004358">
    <property type="entry name" value="Sig_transdc_His_kin-like_C"/>
</dbReference>
<feature type="modified residue" description="4-aspartylphosphate" evidence="7">
    <location>
        <position position="1117"/>
    </location>
</feature>
<feature type="domain" description="HTH araC/xylS-type" evidence="9">
    <location>
        <begin position="1216"/>
        <end position="1315"/>
    </location>
</feature>
<dbReference type="SMART" id="SM00387">
    <property type="entry name" value="HATPase_c"/>
    <property type="match status" value="1"/>
</dbReference>
<reference evidence="12 13" key="1">
    <citation type="submission" date="2020-08" db="EMBL/GenBank/DDBJ databases">
        <title>A Genomic Blueprint of the Chicken Gut Microbiome.</title>
        <authorList>
            <person name="Gilroy R."/>
            <person name="Ravi A."/>
            <person name="Getino M."/>
            <person name="Pursley I."/>
            <person name="Horton D.L."/>
            <person name="Alikhan N.-F."/>
            <person name="Baker D."/>
            <person name="Gharbi K."/>
            <person name="Hall N."/>
            <person name="Watson M."/>
            <person name="Adriaenssens E.M."/>
            <person name="Foster-Nyarko E."/>
            <person name="Jarju S."/>
            <person name="Secka A."/>
            <person name="Antonio M."/>
            <person name="Oren A."/>
            <person name="Chaudhuri R."/>
            <person name="La Ragione R.M."/>
            <person name="Hildebrand F."/>
            <person name="Pallen M.J."/>
        </authorList>
    </citation>
    <scope>NUCLEOTIDE SEQUENCE [LARGE SCALE GENOMIC DNA]</scope>
    <source>
        <strain evidence="12 13">Sa1YUN3</strain>
    </source>
</reference>
<evidence type="ECO:0000256" key="7">
    <source>
        <dbReference type="PROSITE-ProRule" id="PRU00169"/>
    </source>
</evidence>
<evidence type="ECO:0000259" key="9">
    <source>
        <dbReference type="PROSITE" id="PS01124"/>
    </source>
</evidence>
<dbReference type="PROSITE" id="PS50110">
    <property type="entry name" value="RESPONSE_REGULATORY"/>
    <property type="match status" value="1"/>
</dbReference>
<dbReference type="InterPro" id="IPR011110">
    <property type="entry name" value="Reg_prop"/>
</dbReference>
<dbReference type="InterPro" id="IPR018060">
    <property type="entry name" value="HTH_AraC"/>
</dbReference>
<keyword evidence="13" id="KW-1185">Reference proteome</keyword>
<dbReference type="SMART" id="SM00448">
    <property type="entry name" value="REC"/>
    <property type="match status" value="1"/>
</dbReference>
<dbReference type="Proteomes" id="UP000616346">
    <property type="component" value="Unassembled WGS sequence"/>
</dbReference>
<evidence type="ECO:0000259" key="10">
    <source>
        <dbReference type="PROSITE" id="PS50109"/>
    </source>
</evidence>
<dbReference type="SUPFAM" id="SSF63829">
    <property type="entry name" value="Calcium-dependent phosphotriesterase"/>
    <property type="match status" value="3"/>
</dbReference>
<evidence type="ECO:0000313" key="12">
    <source>
        <dbReference type="EMBL" id="MBD8002483.1"/>
    </source>
</evidence>
<evidence type="ECO:0000256" key="4">
    <source>
        <dbReference type="ARBA" id="ARBA00023015"/>
    </source>
</evidence>
<dbReference type="Pfam" id="PF07495">
    <property type="entry name" value="Y_Y_Y"/>
    <property type="match status" value="1"/>
</dbReference>
<dbReference type="PRINTS" id="PR00344">
    <property type="entry name" value="BCTRLSENSOR"/>
</dbReference>
<dbReference type="PROSITE" id="PS50109">
    <property type="entry name" value="HIS_KIN"/>
    <property type="match status" value="1"/>
</dbReference>
<gene>
    <name evidence="12" type="ORF">H9626_09705</name>
</gene>
<dbReference type="CDD" id="cd17574">
    <property type="entry name" value="REC_OmpR"/>
    <property type="match status" value="1"/>
</dbReference>
<dbReference type="InterPro" id="IPR003661">
    <property type="entry name" value="HisK_dim/P_dom"/>
</dbReference>
<dbReference type="Gene3D" id="3.30.565.10">
    <property type="entry name" value="Histidine kinase-like ATPase, C-terminal domain"/>
    <property type="match status" value="1"/>
</dbReference>
<dbReference type="InterPro" id="IPR011006">
    <property type="entry name" value="CheY-like_superfamily"/>
</dbReference>
<dbReference type="InterPro" id="IPR005467">
    <property type="entry name" value="His_kinase_dom"/>
</dbReference>
<dbReference type="Pfam" id="PF07494">
    <property type="entry name" value="Reg_prop"/>
    <property type="match status" value="2"/>
</dbReference>
<dbReference type="Pfam" id="PF02518">
    <property type="entry name" value="HATPase_c"/>
    <property type="match status" value="1"/>
</dbReference>
<dbReference type="InterPro" id="IPR011123">
    <property type="entry name" value="Y_Y_Y"/>
</dbReference>
<dbReference type="EMBL" id="JACSPQ010000010">
    <property type="protein sequence ID" value="MBD8002483.1"/>
    <property type="molecule type" value="Genomic_DNA"/>
</dbReference>
<keyword evidence="5" id="KW-0238">DNA-binding</keyword>
<evidence type="ECO:0000313" key="13">
    <source>
        <dbReference type="Proteomes" id="UP000616346"/>
    </source>
</evidence>
<dbReference type="Gene3D" id="2.60.40.10">
    <property type="entry name" value="Immunoglobulins"/>
    <property type="match status" value="1"/>
</dbReference>
<dbReference type="PANTHER" id="PTHR43547">
    <property type="entry name" value="TWO-COMPONENT HISTIDINE KINASE"/>
    <property type="match status" value="1"/>
</dbReference>
<dbReference type="CDD" id="cd00082">
    <property type="entry name" value="HisKA"/>
    <property type="match status" value="1"/>
</dbReference>
<protein>
    <recommendedName>
        <fullName evidence="2">histidine kinase</fullName>
        <ecNumber evidence="2">2.7.13.3</ecNumber>
    </recommendedName>
</protein>
<dbReference type="InterPro" id="IPR013783">
    <property type="entry name" value="Ig-like_fold"/>
</dbReference>
<evidence type="ECO:0000256" key="3">
    <source>
        <dbReference type="ARBA" id="ARBA00022553"/>
    </source>
</evidence>
<dbReference type="CDD" id="cd00075">
    <property type="entry name" value="HATPase"/>
    <property type="match status" value="1"/>
</dbReference>